<gene>
    <name evidence="1" type="ORF">ABT39_MTgene1781</name>
</gene>
<sequence length="108" mass="12851">MGSPLVELTEFLCLPQLNYFRTLSLFLFFIGIGETREHFSFGGQSSCLINELKRRDLNTCVSYAFRFSFQKASFTKCLPPRSQRRDYPHFTRARVPRDLTRRRHCRHK</sequence>
<dbReference type="AlphaFoldDB" id="A0A101LVU8"/>
<proteinExistence type="predicted"/>
<protein>
    <submittedName>
        <fullName evidence="1">Uncharacterized protein</fullName>
    </submittedName>
</protein>
<accession>A0A101LVU8</accession>
<comment type="caution">
    <text evidence="1">The sequence shown here is derived from an EMBL/GenBank/DDBJ whole genome shotgun (WGS) entry which is preliminary data.</text>
</comment>
<keyword evidence="1" id="KW-0496">Mitochondrion</keyword>
<reference evidence="1" key="1">
    <citation type="journal article" date="2015" name="Genome Biol. Evol.">
        <title>Organellar Genomes of White Spruce (Picea glauca): Assembly and Annotation.</title>
        <authorList>
            <person name="Jackman S.D."/>
            <person name="Warren R.L."/>
            <person name="Gibb E.A."/>
            <person name="Vandervalk B.P."/>
            <person name="Mohamadi H."/>
            <person name="Chu J."/>
            <person name="Raymond A."/>
            <person name="Pleasance S."/>
            <person name="Coope R."/>
            <person name="Wildung M.R."/>
            <person name="Ritland C.E."/>
            <person name="Bousquet J."/>
            <person name="Jones S.J."/>
            <person name="Bohlmann J."/>
            <person name="Birol I."/>
        </authorList>
    </citation>
    <scope>NUCLEOTIDE SEQUENCE [LARGE SCALE GENOMIC DNA]</scope>
    <source>
        <tissue evidence="1">Flushing bud</tissue>
    </source>
</reference>
<organism evidence="1">
    <name type="scientific">Picea glauca</name>
    <name type="common">White spruce</name>
    <name type="synonym">Pinus glauca</name>
    <dbReference type="NCBI Taxonomy" id="3330"/>
    <lineage>
        <taxon>Eukaryota</taxon>
        <taxon>Viridiplantae</taxon>
        <taxon>Streptophyta</taxon>
        <taxon>Embryophyta</taxon>
        <taxon>Tracheophyta</taxon>
        <taxon>Spermatophyta</taxon>
        <taxon>Pinopsida</taxon>
        <taxon>Pinidae</taxon>
        <taxon>Conifers I</taxon>
        <taxon>Pinales</taxon>
        <taxon>Pinaceae</taxon>
        <taxon>Picea</taxon>
    </lineage>
</organism>
<dbReference type="EMBL" id="LKAM01000012">
    <property type="protein sequence ID" value="KUM46275.1"/>
    <property type="molecule type" value="Genomic_DNA"/>
</dbReference>
<evidence type="ECO:0000313" key="1">
    <source>
        <dbReference type="EMBL" id="KUM46275.1"/>
    </source>
</evidence>
<geneLocation type="mitochondrion" evidence="1"/>
<name>A0A101LVU8_PICGL</name>